<dbReference type="GO" id="GO:0032451">
    <property type="term" value="F:demethylase activity"/>
    <property type="evidence" value="ECO:0007669"/>
    <property type="project" value="UniProtKB-ARBA"/>
</dbReference>
<keyword evidence="7" id="KW-0408">Iron</keyword>
<dbReference type="GO" id="GO:0046872">
    <property type="term" value="F:metal ion binding"/>
    <property type="evidence" value="ECO:0007669"/>
    <property type="project" value="UniProtKB-KW"/>
</dbReference>
<comment type="cofactor">
    <cofactor evidence="1">
        <name>Fe(2+)</name>
        <dbReference type="ChEBI" id="CHEBI:29033"/>
    </cofactor>
</comment>
<dbReference type="GO" id="GO:0140097">
    <property type="term" value="F:catalytic activity, acting on DNA"/>
    <property type="evidence" value="ECO:0007669"/>
    <property type="project" value="UniProtKB-ARBA"/>
</dbReference>
<feature type="domain" description="Alpha-ketoglutarate-dependent dioxygenase AlkB-like" evidence="9">
    <location>
        <begin position="62"/>
        <end position="240"/>
    </location>
</feature>
<keyword evidence="3" id="KW-0227">DNA damage</keyword>
<evidence type="ECO:0000256" key="2">
    <source>
        <dbReference type="ARBA" id="ARBA00022723"/>
    </source>
</evidence>
<reference evidence="10" key="1">
    <citation type="submission" date="2022-09" db="EMBL/GenBank/DDBJ databases">
        <title>Aureispira anguillicida sp. nov., isolated from Leptocephalus of Japanese eel Anguilla japonica.</title>
        <authorList>
            <person name="Yuasa K."/>
            <person name="Mekata T."/>
            <person name="Ikunari K."/>
        </authorList>
    </citation>
    <scope>NUCLEOTIDE SEQUENCE</scope>
    <source>
        <strain evidence="10">EL160426</strain>
    </source>
</reference>
<keyword evidence="6" id="KW-0560">Oxidoreductase</keyword>
<dbReference type="PANTHER" id="PTHR31212:SF4">
    <property type="entry name" value="ALPHA-KETOGLUTARATE-DEPENDENT DIOXYGENASE ALKB HOMOLOG 3"/>
    <property type="match status" value="1"/>
</dbReference>
<dbReference type="EMBL" id="AP026867">
    <property type="protein sequence ID" value="BDS13156.1"/>
    <property type="molecule type" value="Genomic_DNA"/>
</dbReference>
<dbReference type="InterPro" id="IPR027450">
    <property type="entry name" value="AlkB-like"/>
</dbReference>
<evidence type="ECO:0000259" key="9">
    <source>
        <dbReference type="Pfam" id="PF13532"/>
    </source>
</evidence>
<dbReference type="InterPro" id="IPR032854">
    <property type="entry name" value="ALKBH3"/>
</dbReference>
<evidence type="ECO:0000256" key="8">
    <source>
        <dbReference type="ARBA" id="ARBA00023204"/>
    </source>
</evidence>
<dbReference type="GO" id="GO:0006307">
    <property type="term" value="P:DNA alkylation repair"/>
    <property type="evidence" value="ECO:0007669"/>
    <property type="project" value="InterPro"/>
</dbReference>
<evidence type="ECO:0000313" key="10">
    <source>
        <dbReference type="EMBL" id="BDS13156.1"/>
    </source>
</evidence>
<keyword evidence="2" id="KW-0479">Metal-binding</keyword>
<dbReference type="AlphaFoldDB" id="A0A915YHP0"/>
<dbReference type="SUPFAM" id="SSF51197">
    <property type="entry name" value="Clavaminate synthase-like"/>
    <property type="match status" value="1"/>
</dbReference>
<dbReference type="Pfam" id="PF13532">
    <property type="entry name" value="2OG-FeII_Oxy_2"/>
    <property type="match status" value="1"/>
</dbReference>
<evidence type="ECO:0000256" key="4">
    <source>
        <dbReference type="ARBA" id="ARBA00022842"/>
    </source>
</evidence>
<dbReference type="FunFam" id="2.60.120.590:FF:000004">
    <property type="entry name" value="DNA oxidative demethylase ALKBH2"/>
    <property type="match status" value="1"/>
</dbReference>
<keyword evidence="5 10" id="KW-0223">Dioxygenase</keyword>
<gene>
    <name evidence="10" type="ORF">AsAng_0038840</name>
</gene>
<dbReference type="GO" id="GO:0051213">
    <property type="term" value="F:dioxygenase activity"/>
    <property type="evidence" value="ECO:0007669"/>
    <property type="project" value="UniProtKB-KW"/>
</dbReference>
<evidence type="ECO:0000256" key="3">
    <source>
        <dbReference type="ARBA" id="ARBA00022763"/>
    </source>
</evidence>
<dbReference type="KEGG" id="aup:AsAng_0038840"/>
<evidence type="ECO:0000256" key="5">
    <source>
        <dbReference type="ARBA" id="ARBA00022964"/>
    </source>
</evidence>
<evidence type="ECO:0000256" key="1">
    <source>
        <dbReference type="ARBA" id="ARBA00001954"/>
    </source>
</evidence>
<organism evidence="10 11">
    <name type="scientific">Aureispira anguillae</name>
    <dbReference type="NCBI Taxonomy" id="2864201"/>
    <lineage>
        <taxon>Bacteria</taxon>
        <taxon>Pseudomonadati</taxon>
        <taxon>Bacteroidota</taxon>
        <taxon>Saprospiria</taxon>
        <taxon>Saprospirales</taxon>
        <taxon>Saprospiraceae</taxon>
        <taxon>Aureispira</taxon>
    </lineage>
</organism>
<keyword evidence="8" id="KW-0234">DNA repair</keyword>
<evidence type="ECO:0000256" key="6">
    <source>
        <dbReference type="ARBA" id="ARBA00023002"/>
    </source>
</evidence>
<sequence>MDKIMNKGSHLLAGTTWGYISSNKGENVQDKYSLLKYQLKVSFYMKSSKNNAISILVDSEDLLYYNKYLLTDKADHLYQQLIQTLNWTQQPIRMFGKTFLQPRLIAWYGDKGIQYRYSQTTLTAQGWTKELKQLQQKLNDHFQLNFNSVLANLYRNGQDSMGWHSDDEKELGPQPVIAALSLGAPRKIQFRRKGQQQQKVTILLEHGSLLIMKGAIQEEWQHQIAKTKKIHQPRINLTFRIIQPNDK</sequence>
<accession>A0A915YHP0</accession>
<proteinExistence type="predicted"/>
<name>A0A915YHP0_9BACT</name>
<dbReference type="GO" id="GO:0016705">
    <property type="term" value="F:oxidoreductase activity, acting on paired donors, with incorporation or reduction of molecular oxygen"/>
    <property type="evidence" value="ECO:0007669"/>
    <property type="project" value="UniProtKB-ARBA"/>
</dbReference>
<dbReference type="GO" id="GO:0016787">
    <property type="term" value="F:hydrolase activity"/>
    <property type="evidence" value="ECO:0007669"/>
    <property type="project" value="UniProtKB-ARBA"/>
</dbReference>
<protein>
    <submittedName>
        <fullName evidence="10">Alpha-ketoglutarate-dependent dioxygenase AlkB</fullName>
    </submittedName>
</protein>
<dbReference type="PANTHER" id="PTHR31212">
    <property type="entry name" value="ALPHA-KETOGLUTARATE-DEPENDENT DIOXYGENASE ALKB HOMOLOG 3"/>
    <property type="match status" value="1"/>
</dbReference>
<dbReference type="Gene3D" id="2.60.120.590">
    <property type="entry name" value="Alpha-ketoglutarate-dependent dioxygenase AlkB-like"/>
    <property type="match status" value="1"/>
</dbReference>
<evidence type="ECO:0000313" key="11">
    <source>
        <dbReference type="Proteomes" id="UP001060919"/>
    </source>
</evidence>
<dbReference type="Proteomes" id="UP001060919">
    <property type="component" value="Chromosome"/>
</dbReference>
<dbReference type="InterPro" id="IPR037151">
    <property type="entry name" value="AlkB-like_sf"/>
</dbReference>
<keyword evidence="11" id="KW-1185">Reference proteome</keyword>
<evidence type="ECO:0000256" key="7">
    <source>
        <dbReference type="ARBA" id="ARBA00023004"/>
    </source>
</evidence>
<keyword evidence="4" id="KW-0460">Magnesium</keyword>